<keyword evidence="7" id="KW-1185">Reference proteome</keyword>
<keyword evidence="3" id="KW-0812">Transmembrane</keyword>
<evidence type="ECO:0000313" key="7">
    <source>
        <dbReference type="Proteomes" id="UP000069940"/>
    </source>
</evidence>
<evidence type="ECO:0000259" key="5">
    <source>
        <dbReference type="Pfam" id="PF10181"/>
    </source>
</evidence>
<sequence>MYPPIVRYATIRYLLAVAALLDLDVFQMGAFLQEELDEEVIYNGTARRSYVYNRSEGLSPAKPLYGLKQSSGVWNRKLDAELKDIGLKRSSFDPCGRRADYHYCSVLWFHGAFVILLGLIAFSYTRIVRNESLVLVKDFALQYSTNFIGGSTKNVLIPIKHIHDVVINEAFHNLKVVFILTVLTKGNLFKSRPAITLLNHLNPRVDCLEMIYNEVHTILDIEND</sequence>
<dbReference type="EnsemblMetazoa" id="AALFPA23_009577.R13210">
    <property type="protein sequence ID" value="AALFPA23_009577.P13210"/>
    <property type="gene ID" value="AALFPA23_009577"/>
</dbReference>
<dbReference type="GeneID" id="109621606"/>
<organism evidence="6 7">
    <name type="scientific">Aedes albopictus</name>
    <name type="common">Asian tiger mosquito</name>
    <name type="synonym">Stegomyia albopicta</name>
    <dbReference type="NCBI Taxonomy" id="7160"/>
    <lineage>
        <taxon>Eukaryota</taxon>
        <taxon>Metazoa</taxon>
        <taxon>Ecdysozoa</taxon>
        <taxon>Arthropoda</taxon>
        <taxon>Hexapoda</taxon>
        <taxon>Insecta</taxon>
        <taxon>Pterygota</taxon>
        <taxon>Neoptera</taxon>
        <taxon>Endopterygota</taxon>
        <taxon>Diptera</taxon>
        <taxon>Nematocera</taxon>
        <taxon>Culicoidea</taxon>
        <taxon>Culicidae</taxon>
        <taxon>Culicinae</taxon>
        <taxon>Aedini</taxon>
        <taxon>Aedes</taxon>
        <taxon>Stegomyia</taxon>
    </lineage>
</organism>
<dbReference type="RefSeq" id="XP_019931237.3">
    <property type="nucleotide sequence ID" value="XM_020075678.3"/>
</dbReference>
<feature type="transmembrane region" description="Helical" evidence="3">
    <location>
        <begin position="107"/>
        <end position="127"/>
    </location>
</feature>
<protein>
    <recommendedName>
        <fullName evidence="8">GPI-GlcNAc transferase complex PIG-H component conserved domain-containing protein</fullName>
    </recommendedName>
</protein>
<keyword evidence="3" id="KW-1133">Transmembrane helix</keyword>
<reference evidence="6" key="2">
    <citation type="submission" date="2025-05" db="UniProtKB">
        <authorList>
            <consortium name="EnsemblMetazoa"/>
        </authorList>
    </citation>
    <scope>IDENTIFICATION</scope>
    <source>
        <strain evidence="6">Foshan</strain>
    </source>
</reference>
<keyword evidence="3" id="KW-0472">Membrane</keyword>
<dbReference type="PANTHER" id="PTHR15231">
    <property type="entry name" value="PHOSPHATIDYLINOSITOL N-ACETYLGLUCOSAMINYLTRANSFERASE SUBUNIT H"/>
    <property type="match status" value="1"/>
</dbReference>
<evidence type="ECO:0000256" key="1">
    <source>
        <dbReference type="ARBA" id="ARBA00004687"/>
    </source>
</evidence>
<evidence type="ECO:0000259" key="4">
    <source>
        <dbReference type="Pfam" id="PF07727"/>
    </source>
</evidence>
<reference evidence="7" key="1">
    <citation type="journal article" date="2015" name="Proc. Natl. Acad. Sci. U.S.A.">
        <title>Genome sequence of the Asian Tiger mosquito, Aedes albopictus, reveals insights into its biology, genetics, and evolution.</title>
        <authorList>
            <person name="Chen X.G."/>
            <person name="Jiang X."/>
            <person name="Gu J."/>
            <person name="Xu M."/>
            <person name="Wu Y."/>
            <person name="Deng Y."/>
            <person name="Zhang C."/>
            <person name="Bonizzoni M."/>
            <person name="Dermauw W."/>
            <person name="Vontas J."/>
            <person name="Armbruster P."/>
            <person name="Huang X."/>
            <person name="Yang Y."/>
            <person name="Zhang H."/>
            <person name="He W."/>
            <person name="Peng H."/>
            <person name="Liu Y."/>
            <person name="Wu K."/>
            <person name="Chen J."/>
            <person name="Lirakis M."/>
            <person name="Topalis P."/>
            <person name="Van Leeuwen T."/>
            <person name="Hall A.B."/>
            <person name="Jiang X."/>
            <person name="Thorpe C."/>
            <person name="Mueller R.L."/>
            <person name="Sun C."/>
            <person name="Waterhouse R.M."/>
            <person name="Yan G."/>
            <person name="Tu Z.J."/>
            <person name="Fang X."/>
            <person name="James A.A."/>
        </authorList>
    </citation>
    <scope>NUCLEOTIDE SEQUENCE [LARGE SCALE GENOMIC DNA]</scope>
    <source>
        <strain evidence="7">Foshan</strain>
    </source>
</reference>
<dbReference type="Pfam" id="PF07727">
    <property type="entry name" value="RVT_2"/>
    <property type="match status" value="1"/>
</dbReference>
<dbReference type="InterPro" id="IPR019328">
    <property type="entry name" value="PIGH-H_dom"/>
</dbReference>
<proteinExistence type="inferred from homology"/>
<feature type="domain" description="Reverse transcriptase Ty1/copia-type" evidence="4">
    <location>
        <begin position="2"/>
        <end position="91"/>
    </location>
</feature>
<comment type="similarity">
    <text evidence="2">Belongs to the PIGH family.</text>
</comment>
<evidence type="ECO:0000256" key="2">
    <source>
        <dbReference type="ARBA" id="ARBA00009610"/>
    </source>
</evidence>
<evidence type="ECO:0000313" key="6">
    <source>
        <dbReference type="EnsemblMetazoa" id="AALFPA23_009577.P13210"/>
    </source>
</evidence>
<name>A0ABM1YIY2_AEDAL</name>
<dbReference type="Pfam" id="PF10181">
    <property type="entry name" value="PIG-H"/>
    <property type="match status" value="1"/>
</dbReference>
<dbReference type="InterPro" id="IPR044215">
    <property type="entry name" value="PIG-H"/>
</dbReference>
<evidence type="ECO:0008006" key="8">
    <source>
        <dbReference type="Google" id="ProtNLM"/>
    </source>
</evidence>
<dbReference type="PANTHER" id="PTHR15231:SF1">
    <property type="entry name" value="PHOSPHATIDYLINOSITOL N-ACETYLGLUCOSAMINYLTRANSFERASE SUBUNIT H"/>
    <property type="match status" value="1"/>
</dbReference>
<accession>A0ABM1YIY2</accession>
<dbReference type="Proteomes" id="UP000069940">
    <property type="component" value="Unassembled WGS sequence"/>
</dbReference>
<evidence type="ECO:0000256" key="3">
    <source>
        <dbReference type="SAM" id="Phobius"/>
    </source>
</evidence>
<feature type="domain" description="Phosphatidylinositol N-acetylglucosaminyltransferase subunit H conserved" evidence="5">
    <location>
        <begin position="132"/>
        <end position="187"/>
    </location>
</feature>
<dbReference type="InterPro" id="IPR013103">
    <property type="entry name" value="RVT_2"/>
</dbReference>
<comment type="pathway">
    <text evidence="1">Glycolipid biosynthesis; glycosylphosphatidylinositol-anchor biosynthesis.</text>
</comment>